<comment type="catalytic activity">
    <reaction evidence="5">
        <text>siroheme + 2 H(+) = 12,18-didecarboxysiroheme + 2 CO2</text>
        <dbReference type="Rhea" id="RHEA:19093"/>
        <dbReference type="ChEBI" id="CHEBI:15378"/>
        <dbReference type="ChEBI" id="CHEBI:16526"/>
        <dbReference type="ChEBI" id="CHEBI:60052"/>
        <dbReference type="ChEBI" id="CHEBI:140497"/>
        <dbReference type="EC" id="4.1.1.111"/>
    </reaction>
</comment>
<dbReference type="AlphaFoldDB" id="A0A3B0TJS5"/>
<evidence type="ECO:0000256" key="3">
    <source>
        <dbReference type="ARBA" id="ARBA00023457"/>
    </source>
</evidence>
<dbReference type="Gene3D" id="3.30.70.3460">
    <property type="match status" value="1"/>
</dbReference>
<dbReference type="EC" id="4.1.1.111" evidence="4"/>
<reference evidence="8" key="1">
    <citation type="submission" date="2018-06" db="EMBL/GenBank/DDBJ databases">
        <authorList>
            <person name="Zhirakovskaya E."/>
        </authorList>
    </citation>
    <scope>NUCLEOTIDE SEQUENCE</scope>
</reference>
<dbReference type="Pfam" id="PF17805">
    <property type="entry name" value="AsnC_trans_reg2"/>
    <property type="match status" value="1"/>
</dbReference>
<evidence type="ECO:0000259" key="7">
    <source>
        <dbReference type="Pfam" id="PF22451"/>
    </source>
</evidence>
<gene>
    <name evidence="8" type="ORF">MNBD_ALPHA09-109</name>
</gene>
<dbReference type="SMART" id="SM00344">
    <property type="entry name" value="HTH_ASNC"/>
    <property type="match status" value="1"/>
</dbReference>
<dbReference type="InterPro" id="IPR036390">
    <property type="entry name" value="WH_DNA-bd_sf"/>
</dbReference>
<evidence type="ECO:0000256" key="5">
    <source>
        <dbReference type="ARBA" id="ARBA00048470"/>
    </source>
</evidence>
<dbReference type="InterPro" id="IPR050684">
    <property type="entry name" value="HTH-Siroheme_Decarb"/>
</dbReference>
<evidence type="ECO:0000256" key="2">
    <source>
        <dbReference type="ARBA" id="ARBA00023444"/>
    </source>
</evidence>
<feature type="domain" description="Siroheme decarboxylase NirL-like HTH" evidence="7">
    <location>
        <begin position="8"/>
        <end position="54"/>
    </location>
</feature>
<sequence>MTGMDPADRALVAALQDGLPLDPNPWPIVAERTGLPLETVMERLGAMQESGVIRRIAALPNHYRLGLTANGMTVWDVEDDIADGLGQKIGALAFVSHCYRRPRALPDWRYNLFAMVHGGDRAEVQTKAAEIARLLGPAARANDILYSVRILKKTGLRIAA</sequence>
<protein>
    <recommendedName>
        <fullName evidence="4">siroheme decarboxylase</fullName>
        <ecNumber evidence="4">4.1.1.111</ecNumber>
    </recommendedName>
</protein>
<dbReference type="EMBL" id="UOEM01000077">
    <property type="protein sequence ID" value="VAW14712.1"/>
    <property type="molecule type" value="Genomic_DNA"/>
</dbReference>
<dbReference type="InterPro" id="IPR053953">
    <property type="entry name" value="NirdL-like_HTH"/>
</dbReference>
<dbReference type="PANTHER" id="PTHR43413">
    <property type="entry name" value="TRANSCRIPTIONAL REGULATOR, ASNC FAMILY"/>
    <property type="match status" value="1"/>
</dbReference>
<dbReference type="InterPro" id="IPR040523">
    <property type="entry name" value="AsnC_trans_reg2"/>
</dbReference>
<dbReference type="Pfam" id="PF22451">
    <property type="entry name" value="NirdL-like_HTH"/>
    <property type="match status" value="1"/>
</dbReference>
<dbReference type="PANTHER" id="PTHR43413:SF1">
    <property type="entry name" value="SIROHEME DECARBOXYLASE NIRL SUBUNIT"/>
    <property type="match status" value="1"/>
</dbReference>
<evidence type="ECO:0000313" key="8">
    <source>
        <dbReference type="EMBL" id="VAW14712.1"/>
    </source>
</evidence>
<comment type="similarity">
    <text evidence="3">Belongs to the Ahb/Nir family.</text>
</comment>
<dbReference type="SUPFAM" id="SSF46785">
    <property type="entry name" value="Winged helix' DNA-binding domain"/>
    <property type="match status" value="1"/>
</dbReference>
<accession>A0A3B0TJS5</accession>
<dbReference type="InterPro" id="IPR019888">
    <property type="entry name" value="Tscrpt_reg_AsnC-like"/>
</dbReference>
<comment type="pathway">
    <text evidence="2">Porphyrin-containing compound metabolism.</text>
</comment>
<proteinExistence type="inferred from homology"/>
<feature type="domain" description="Siroheme decarboxylase AsnC-like ligand binding" evidence="6">
    <location>
        <begin position="64"/>
        <end position="152"/>
    </location>
</feature>
<organism evidence="8">
    <name type="scientific">hydrothermal vent metagenome</name>
    <dbReference type="NCBI Taxonomy" id="652676"/>
    <lineage>
        <taxon>unclassified sequences</taxon>
        <taxon>metagenomes</taxon>
        <taxon>ecological metagenomes</taxon>
    </lineage>
</organism>
<evidence type="ECO:0000256" key="4">
    <source>
        <dbReference type="ARBA" id="ARBA00023471"/>
    </source>
</evidence>
<dbReference type="GO" id="GO:0016829">
    <property type="term" value="F:lyase activity"/>
    <property type="evidence" value="ECO:0007669"/>
    <property type="project" value="UniProtKB-KW"/>
</dbReference>
<evidence type="ECO:0000256" key="1">
    <source>
        <dbReference type="ARBA" id="ARBA00023239"/>
    </source>
</evidence>
<evidence type="ECO:0000259" key="6">
    <source>
        <dbReference type="Pfam" id="PF17805"/>
    </source>
</evidence>
<keyword evidence="1" id="KW-0456">Lyase</keyword>
<name>A0A3B0TJS5_9ZZZZ</name>